<proteinExistence type="predicted"/>
<keyword evidence="2" id="KW-1185">Reference proteome</keyword>
<protein>
    <submittedName>
        <fullName evidence="1">ATP-binding protein</fullName>
    </submittedName>
</protein>
<dbReference type="GO" id="GO:0005524">
    <property type="term" value="F:ATP binding"/>
    <property type="evidence" value="ECO:0007669"/>
    <property type="project" value="UniProtKB-KW"/>
</dbReference>
<accession>A0A9J7AVB8</accession>
<dbReference type="EMBL" id="CP102480">
    <property type="protein sequence ID" value="UUX51272.1"/>
    <property type="molecule type" value="Genomic_DNA"/>
</dbReference>
<evidence type="ECO:0000313" key="1">
    <source>
        <dbReference type="EMBL" id="UUX51272.1"/>
    </source>
</evidence>
<keyword evidence="1" id="KW-0547">Nucleotide-binding</keyword>
<dbReference type="SUPFAM" id="SSF52540">
    <property type="entry name" value="P-loop containing nucleoside triphosphate hydrolases"/>
    <property type="match status" value="1"/>
</dbReference>
<dbReference type="RefSeq" id="WP_257770670.1">
    <property type="nucleotide sequence ID" value="NZ_CP102480.1"/>
</dbReference>
<reference evidence="1" key="1">
    <citation type="submission" date="2022-08" db="EMBL/GenBank/DDBJ databases">
        <title>Nisaea acidiphila sp. nov., isolated from a marine algal debris and emended description of the genus Nisaea Urios et al. 2008.</title>
        <authorList>
            <person name="Kwon K."/>
        </authorList>
    </citation>
    <scope>NUCLEOTIDE SEQUENCE</scope>
    <source>
        <strain evidence="1">MEBiC11861</strain>
    </source>
</reference>
<dbReference type="AlphaFoldDB" id="A0A9J7AVB8"/>
<dbReference type="KEGG" id="naci:NUH88_06155"/>
<dbReference type="Proteomes" id="UP001060336">
    <property type="component" value="Chromosome"/>
</dbReference>
<organism evidence="1 2">
    <name type="scientific">Nisaea acidiphila</name>
    <dbReference type="NCBI Taxonomy" id="1862145"/>
    <lineage>
        <taxon>Bacteria</taxon>
        <taxon>Pseudomonadati</taxon>
        <taxon>Pseudomonadota</taxon>
        <taxon>Alphaproteobacteria</taxon>
        <taxon>Rhodospirillales</taxon>
        <taxon>Thalassobaculaceae</taxon>
        <taxon>Nisaea</taxon>
    </lineage>
</organism>
<gene>
    <name evidence="1" type="ORF">NUH88_06155</name>
</gene>
<dbReference type="InterPro" id="IPR027417">
    <property type="entry name" value="P-loop_NTPase"/>
</dbReference>
<dbReference type="Pfam" id="PF13671">
    <property type="entry name" value="AAA_33"/>
    <property type="match status" value="1"/>
</dbReference>
<dbReference type="Gene3D" id="3.40.50.300">
    <property type="entry name" value="P-loop containing nucleotide triphosphate hydrolases"/>
    <property type="match status" value="1"/>
</dbReference>
<keyword evidence="1" id="KW-0067">ATP-binding</keyword>
<sequence>MSTTLHLFCGKIAAGKSTLAKRLAEQSGALLISEDDWMKGLFGPEMESFDDYIRYSARLRTVLASHLVTLLKAGNSVALDFPANTRKLRGWMRGIAEAAEVPALLHYLDLPEASCKARMRGRNAMGEHPFAPTDAEFDLISGYFEAPDPGEGVPVVVHGGP</sequence>
<name>A0A9J7AVB8_9PROT</name>
<evidence type="ECO:0000313" key="2">
    <source>
        <dbReference type="Proteomes" id="UP001060336"/>
    </source>
</evidence>